<dbReference type="Gene3D" id="3.40.30.10">
    <property type="entry name" value="Glutaredoxin"/>
    <property type="match status" value="1"/>
</dbReference>
<protein>
    <submittedName>
        <fullName evidence="7">TlpA family protein disulfide reductase</fullName>
    </submittedName>
</protein>
<evidence type="ECO:0000256" key="3">
    <source>
        <dbReference type="ARBA" id="ARBA00023157"/>
    </source>
</evidence>
<evidence type="ECO:0000256" key="1">
    <source>
        <dbReference type="ARBA" id="ARBA00004196"/>
    </source>
</evidence>
<feature type="chain" id="PRO_5032437302" evidence="5">
    <location>
        <begin position="22"/>
        <end position="412"/>
    </location>
</feature>
<dbReference type="SUPFAM" id="SSF52833">
    <property type="entry name" value="Thioredoxin-like"/>
    <property type="match status" value="1"/>
</dbReference>
<accession>A0A848GLM2</accession>
<comment type="subcellular location">
    <subcellularLocation>
        <location evidence="1">Cell envelope</location>
    </subcellularLocation>
</comment>
<dbReference type="RefSeq" id="WP_169224921.1">
    <property type="nucleotide sequence ID" value="NZ_JABBGC010000001.1"/>
</dbReference>
<dbReference type="PANTHER" id="PTHR42852:SF6">
    <property type="entry name" value="THIOL:DISULFIDE INTERCHANGE PROTEIN DSBE"/>
    <property type="match status" value="1"/>
</dbReference>
<reference evidence="7 8" key="1">
    <citation type="submission" date="2020-04" db="EMBL/GenBank/DDBJ databases">
        <title>Chitinophaga sp. G-6-1-13 sp. nov., isolated from soil.</title>
        <authorList>
            <person name="Dahal R.H."/>
            <person name="Chaudhary D.K."/>
        </authorList>
    </citation>
    <scope>NUCLEOTIDE SEQUENCE [LARGE SCALE GENOMIC DNA]</scope>
    <source>
        <strain evidence="7 8">G-6-1-13</strain>
    </source>
</reference>
<dbReference type="InterPro" id="IPR011990">
    <property type="entry name" value="TPR-like_helical_dom_sf"/>
</dbReference>
<name>A0A848GLM2_9BACT</name>
<keyword evidence="8" id="KW-1185">Reference proteome</keyword>
<evidence type="ECO:0000313" key="7">
    <source>
        <dbReference type="EMBL" id="NML37882.1"/>
    </source>
</evidence>
<feature type="domain" description="Thioredoxin" evidence="6">
    <location>
        <begin position="270"/>
        <end position="412"/>
    </location>
</feature>
<comment type="caution">
    <text evidence="7">The sequence shown here is derived from an EMBL/GenBank/DDBJ whole genome shotgun (WGS) entry which is preliminary data.</text>
</comment>
<dbReference type="PROSITE" id="PS51352">
    <property type="entry name" value="THIOREDOXIN_2"/>
    <property type="match status" value="1"/>
</dbReference>
<dbReference type="GO" id="GO:0006950">
    <property type="term" value="P:response to stress"/>
    <property type="evidence" value="ECO:0007669"/>
    <property type="project" value="UniProtKB-ARBA"/>
</dbReference>
<evidence type="ECO:0000256" key="4">
    <source>
        <dbReference type="ARBA" id="ARBA00023284"/>
    </source>
</evidence>
<dbReference type="EMBL" id="JABBGC010000001">
    <property type="protein sequence ID" value="NML37882.1"/>
    <property type="molecule type" value="Genomic_DNA"/>
</dbReference>
<keyword evidence="5" id="KW-0732">Signal</keyword>
<dbReference type="GO" id="GO:0017004">
    <property type="term" value="P:cytochrome complex assembly"/>
    <property type="evidence" value="ECO:0007669"/>
    <property type="project" value="UniProtKB-KW"/>
</dbReference>
<evidence type="ECO:0000313" key="8">
    <source>
        <dbReference type="Proteomes" id="UP000583266"/>
    </source>
</evidence>
<dbReference type="InterPro" id="IPR050553">
    <property type="entry name" value="Thioredoxin_ResA/DsbE_sf"/>
</dbReference>
<dbReference type="Gene3D" id="1.25.40.10">
    <property type="entry name" value="Tetratricopeptide repeat domain"/>
    <property type="match status" value="1"/>
</dbReference>
<dbReference type="PANTHER" id="PTHR42852">
    <property type="entry name" value="THIOL:DISULFIDE INTERCHANGE PROTEIN DSBE"/>
    <property type="match status" value="1"/>
</dbReference>
<dbReference type="PROSITE" id="PS00194">
    <property type="entry name" value="THIOREDOXIN_1"/>
    <property type="match status" value="1"/>
</dbReference>
<organism evidence="7 8">
    <name type="scientific">Chitinophaga fulva</name>
    <dbReference type="NCBI Taxonomy" id="2728842"/>
    <lineage>
        <taxon>Bacteria</taxon>
        <taxon>Pseudomonadati</taxon>
        <taxon>Bacteroidota</taxon>
        <taxon>Chitinophagia</taxon>
        <taxon>Chitinophagales</taxon>
        <taxon>Chitinophagaceae</taxon>
        <taxon>Chitinophaga</taxon>
    </lineage>
</organism>
<evidence type="ECO:0000259" key="6">
    <source>
        <dbReference type="PROSITE" id="PS51352"/>
    </source>
</evidence>
<dbReference type="GO" id="GO:0030313">
    <property type="term" value="C:cell envelope"/>
    <property type="evidence" value="ECO:0007669"/>
    <property type="project" value="UniProtKB-SubCell"/>
</dbReference>
<dbReference type="InterPro" id="IPR017937">
    <property type="entry name" value="Thioredoxin_CS"/>
</dbReference>
<proteinExistence type="predicted"/>
<dbReference type="InterPro" id="IPR036249">
    <property type="entry name" value="Thioredoxin-like_sf"/>
</dbReference>
<dbReference type="Pfam" id="PF08534">
    <property type="entry name" value="Redoxin"/>
    <property type="match status" value="1"/>
</dbReference>
<dbReference type="AlphaFoldDB" id="A0A848GLM2"/>
<evidence type="ECO:0000256" key="5">
    <source>
        <dbReference type="SAM" id="SignalP"/>
    </source>
</evidence>
<gene>
    <name evidence="7" type="ORF">HHL17_11815</name>
</gene>
<evidence type="ECO:0000256" key="2">
    <source>
        <dbReference type="ARBA" id="ARBA00022748"/>
    </source>
</evidence>
<dbReference type="CDD" id="cd02966">
    <property type="entry name" value="TlpA_like_family"/>
    <property type="match status" value="1"/>
</dbReference>
<sequence length="412" mass="46205">MKKILIIPTFLFTFYVTNVHAQTDTIRQALNKAFFTEQDPDKKAILLEQIKQRDPSGNTGLLEGSIAREYAAAGNMDKSMRWLNGIIHPDEKLLATENVATVMHQKGNYADVVKLLQPAADSIFPLFIKNKEDEISIRIYNQLLSVLGKALYASNQPAKAVAYLSPLYAVSGSFFPMDPEEKFLIKITRGGYNIATDNLTYTYACALEATGQKKEALKVLAGMQLSGIEQDSLLSSHLRGLCETVPGGSALYKQWEKDAIQENTRLVNRLIAAKKQPDGKMITGDVWQGKYLLIDFWGSWCGPCRASHPHLKELYEKYHSQGLTIIGIAEERAKDSLLQRKAWLQAIMKDQLPWYQLLNNEQRKKFDAVTAFGVNAFPTKILLNRKGNIVGRYIGNGDAAGELTQQLEQLFK</sequence>
<keyword evidence="3" id="KW-1015">Disulfide bond</keyword>
<feature type="signal peptide" evidence="5">
    <location>
        <begin position="1"/>
        <end position="21"/>
    </location>
</feature>
<dbReference type="InterPro" id="IPR013740">
    <property type="entry name" value="Redoxin"/>
</dbReference>
<dbReference type="Proteomes" id="UP000583266">
    <property type="component" value="Unassembled WGS sequence"/>
</dbReference>
<dbReference type="InterPro" id="IPR013766">
    <property type="entry name" value="Thioredoxin_domain"/>
</dbReference>
<keyword evidence="4" id="KW-0676">Redox-active center</keyword>
<keyword evidence="2" id="KW-0201">Cytochrome c-type biogenesis</keyword>